<evidence type="ECO:0000313" key="3">
    <source>
        <dbReference type="Proteomes" id="UP000823485"/>
    </source>
</evidence>
<comment type="caution">
    <text evidence="2">The sequence shown here is derived from an EMBL/GenBank/DDBJ whole genome shotgun (WGS) entry which is preliminary data.</text>
</comment>
<proteinExistence type="predicted"/>
<evidence type="ECO:0000256" key="1">
    <source>
        <dbReference type="SAM" id="Phobius"/>
    </source>
</evidence>
<dbReference type="Proteomes" id="UP000823485">
    <property type="component" value="Unassembled WGS sequence"/>
</dbReference>
<gene>
    <name evidence="2" type="ORF">JOC94_002339</name>
</gene>
<keyword evidence="3" id="KW-1185">Reference proteome</keyword>
<name>A0ABS2R6T8_9BACI</name>
<reference evidence="2 3" key="1">
    <citation type="submission" date="2021-01" db="EMBL/GenBank/DDBJ databases">
        <title>Genomic Encyclopedia of Type Strains, Phase IV (KMG-IV): sequencing the most valuable type-strain genomes for metagenomic binning, comparative biology and taxonomic classification.</title>
        <authorList>
            <person name="Goeker M."/>
        </authorList>
    </citation>
    <scope>NUCLEOTIDE SEQUENCE [LARGE SCALE GENOMIC DNA]</scope>
    <source>
        <strain evidence="2 3">DSM 105453</strain>
    </source>
</reference>
<sequence length="129" mass="14409">MKKIVYVVFIIAVIGLAVNLLGNRASQDTDLAKEIDSLLEKGETQIDLTGLTNFKWTQVNLFGPYTSDEQIEDSMNIKFKGDNGGIDYLDDRFLLVFANEKHAVKTVVLSGMAHGIYTIKDNKILVVDR</sequence>
<dbReference type="RefSeq" id="WP_205179352.1">
    <property type="nucleotide sequence ID" value="NZ_JAFBFH010000014.1"/>
</dbReference>
<protein>
    <submittedName>
        <fullName evidence="2">Chitinase</fullName>
    </submittedName>
</protein>
<evidence type="ECO:0000313" key="2">
    <source>
        <dbReference type="EMBL" id="MBM7715352.1"/>
    </source>
</evidence>
<feature type="transmembrane region" description="Helical" evidence="1">
    <location>
        <begin position="6"/>
        <end position="23"/>
    </location>
</feature>
<organism evidence="2 3">
    <name type="scientific">Siminovitchia thermophila</name>
    <dbReference type="NCBI Taxonomy" id="1245522"/>
    <lineage>
        <taxon>Bacteria</taxon>
        <taxon>Bacillati</taxon>
        <taxon>Bacillota</taxon>
        <taxon>Bacilli</taxon>
        <taxon>Bacillales</taxon>
        <taxon>Bacillaceae</taxon>
        <taxon>Siminovitchia</taxon>
    </lineage>
</organism>
<dbReference type="EMBL" id="JAFBFH010000014">
    <property type="protein sequence ID" value="MBM7715352.1"/>
    <property type="molecule type" value="Genomic_DNA"/>
</dbReference>
<keyword evidence="1" id="KW-1133">Transmembrane helix</keyword>
<accession>A0ABS2R6T8</accession>
<keyword evidence="1" id="KW-0812">Transmembrane</keyword>
<keyword evidence="1" id="KW-0472">Membrane</keyword>